<keyword evidence="8" id="KW-1185">Reference proteome</keyword>
<dbReference type="AlphaFoldDB" id="A0A7W9CAD0"/>
<keyword evidence="4 6" id="KW-1133">Transmembrane helix</keyword>
<dbReference type="InterPro" id="IPR001851">
    <property type="entry name" value="ABC_transp_permease"/>
</dbReference>
<evidence type="ECO:0000256" key="1">
    <source>
        <dbReference type="ARBA" id="ARBA00004651"/>
    </source>
</evidence>
<feature type="transmembrane region" description="Helical" evidence="6">
    <location>
        <begin position="180"/>
        <end position="202"/>
    </location>
</feature>
<keyword evidence="7" id="KW-0813">Transport</keyword>
<evidence type="ECO:0000256" key="2">
    <source>
        <dbReference type="ARBA" id="ARBA00022475"/>
    </source>
</evidence>
<evidence type="ECO:0000256" key="3">
    <source>
        <dbReference type="ARBA" id="ARBA00022692"/>
    </source>
</evidence>
<evidence type="ECO:0000256" key="4">
    <source>
        <dbReference type="ARBA" id="ARBA00022989"/>
    </source>
</evidence>
<dbReference type="CDD" id="cd06580">
    <property type="entry name" value="TM_PBP1_transp_TpRbsC_like"/>
    <property type="match status" value="1"/>
</dbReference>
<dbReference type="GO" id="GO:0022857">
    <property type="term" value="F:transmembrane transporter activity"/>
    <property type="evidence" value="ECO:0007669"/>
    <property type="project" value="InterPro"/>
</dbReference>
<evidence type="ECO:0000256" key="6">
    <source>
        <dbReference type="SAM" id="Phobius"/>
    </source>
</evidence>
<keyword evidence="3 6" id="KW-0812">Transmembrane</keyword>
<feature type="transmembrane region" description="Helical" evidence="6">
    <location>
        <begin position="365"/>
        <end position="385"/>
    </location>
</feature>
<feature type="transmembrane region" description="Helical" evidence="6">
    <location>
        <begin position="70"/>
        <end position="89"/>
    </location>
</feature>
<name>A0A7W9CAD0_9MICO</name>
<keyword evidence="5 6" id="KW-0472">Membrane</keyword>
<feature type="transmembrane region" description="Helical" evidence="6">
    <location>
        <begin position="124"/>
        <end position="146"/>
    </location>
</feature>
<dbReference type="PANTHER" id="PTHR43370">
    <property type="entry name" value="SUGAR ABC TRANSPORTER INTEGRAL MEMBRANE PROTEIN-RELATED"/>
    <property type="match status" value="1"/>
</dbReference>
<comment type="caution">
    <text evidence="7">The sequence shown here is derived from an EMBL/GenBank/DDBJ whole genome shotgun (WGS) entry which is preliminary data.</text>
</comment>
<keyword evidence="2" id="KW-1003">Cell membrane</keyword>
<feature type="transmembrane region" description="Helical" evidence="6">
    <location>
        <begin position="262"/>
        <end position="283"/>
    </location>
</feature>
<reference evidence="7 8" key="1">
    <citation type="submission" date="2020-08" db="EMBL/GenBank/DDBJ databases">
        <title>Sequencing the genomes of 1000 actinobacteria strains.</title>
        <authorList>
            <person name="Klenk H.-P."/>
        </authorList>
    </citation>
    <scope>NUCLEOTIDE SEQUENCE [LARGE SCALE GENOMIC DNA]</scope>
    <source>
        <strain evidence="7 8">DSM 24823</strain>
    </source>
</reference>
<dbReference type="Pfam" id="PF02653">
    <property type="entry name" value="BPD_transp_2"/>
    <property type="match status" value="1"/>
</dbReference>
<dbReference type="GO" id="GO:0005886">
    <property type="term" value="C:plasma membrane"/>
    <property type="evidence" value="ECO:0007669"/>
    <property type="project" value="UniProtKB-SubCell"/>
</dbReference>
<gene>
    <name evidence="7" type="ORF">HD600_000310</name>
</gene>
<feature type="transmembrane region" description="Helical" evidence="6">
    <location>
        <begin position="153"/>
        <end position="174"/>
    </location>
</feature>
<accession>A0A7W9CAD0</accession>
<dbReference type="Proteomes" id="UP000517712">
    <property type="component" value="Unassembled WGS sequence"/>
</dbReference>
<feature type="transmembrane region" description="Helical" evidence="6">
    <location>
        <begin position="96"/>
        <end position="118"/>
    </location>
</feature>
<keyword evidence="7" id="KW-0762">Sugar transport</keyword>
<evidence type="ECO:0000256" key="5">
    <source>
        <dbReference type="ARBA" id="ARBA00023136"/>
    </source>
</evidence>
<dbReference type="EMBL" id="JACHMU010000001">
    <property type="protein sequence ID" value="MBB5741813.1"/>
    <property type="molecule type" value="Genomic_DNA"/>
</dbReference>
<feature type="transmembrane region" description="Helical" evidence="6">
    <location>
        <begin position="314"/>
        <end position="333"/>
    </location>
</feature>
<evidence type="ECO:0000313" key="8">
    <source>
        <dbReference type="Proteomes" id="UP000517712"/>
    </source>
</evidence>
<dbReference type="RefSeq" id="WP_184281100.1">
    <property type="nucleotide sequence ID" value="NZ_BAAAPG010000002.1"/>
</dbReference>
<feature type="transmembrane region" description="Helical" evidence="6">
    <location>
        <begin position="339"/>
        <end position="358"/>
    </location>
</feature>
<evidence type="ECO:0000313" key="7">
    <source>
        <dbReference type="EMBL" id="MBB5741813.1"/>
    </source>
</evidence>
<sequence>MSVMTETVVSDEQRHVTVTSWKTPVIFGVFTVLFALLPLLAPREGDSTFRLVRSADAVIQLPELVLPANATAWVAVVLLAGITVLAAIWTRAARRLPLWLTVVYVIVLLVGFLAWASAGGTLPMIGLLGGALALATPLIFGALGGVIGERVGVVNIAIEAQLLAGAFMAAVVGSATGSPWAGLIAAMVAGVLVSLVLAVFAITYYVNQVIVGVVLNVLVAGLTTFLYRQVLNADPGTLNSPPLFPVIPIPVLSEIPVLGPVVFRQTIIVYLMYITVFLVWFGLYRTRWGLRLRAVGEHPQAADTVGIKVARTRYWNLMLAGAIAGMGGAFYTLVTNPQFGREMTAGAGYIALAAVIFGKWDPVRATLAALLFGFATNLQGVLSVIGSPVPSQFMLMLPYVVTIFAVAGLVGRSRPPAASGEPYIKS</sequence>
<organism evidence="7 8">
    <name type="scientific">Microbacterium ginsengiterrae</name>
    <dbReference type="NCBI Taxonomy" id="546115"/>
    <lineage>
        <taxon>Bacteria</taxon>
        <taxon>Bacillati</taxon>
        <taxon>Actinomycetota</taxon>
        <taxon>Actinomycetes</taxon>
        <taxon>Micrococcales</taxon>
        <taxon>Microbacteriaceae</taxon>
        <taxon>Microbacterium</taxon>
    </lineage>
</organism>
<feature type="transmembrane region" description="Helical" evidence="6">
    <location>
        <begin position="391"/>
        <end position="410"/>
    </location>
</feature>
<feature type="transmembrane region" description="Helical" evidence="6">
    <location>
        <begin position="21"/>
        <end position="41"/>
    </location>
</feature>
<feature type="transmembrane region" description="Helical" evidence="6">
    <location>
        <begin position="209"/>
        <end position="227"/>
    </location>
</feature>
<comment type="subcellular location">
    <subcellularLocation>
        <location evidence="1">Cell membrane</location>
        <topology evidence="1">Multi-pass membrane protein</topology>
    </subcellularLocation>
</comment>
<protein>
    <submittedName>
        <fullName evidence="7">Simple sugar transport system permease protein</fullName>
    </submittedName>
</protein>
<proteinExistence type="predicted"/>
<dbReference type="PANTHER" id="PTHR43370:SF1">
    <property type="entry name" value="GUANOSINE ABC TRANSPORTER PERMEASE PROTEIN NUPQ"/>
    <property type="match status" value="1"/>
</dbReference>